<reference evidence="1" key="1">
    <citation type="journal article" date="2019" name="bioRxiv">
        <title>The Genome of the Zebra Mussel, Dreissena polymorpha: A Resource for Invasive Species Research.</title>
        <authorList>
            <person name="McCartney M.A."/>
            <person name="Auch B."/>
            <person name="Kono T."/>
            <person name="Mallez S."/>
            <person name="Zhang Y."/>
            <person name="Obille A."/>
            <person name="Becker A."/>
            <person name="Abrahante J.E."/>
            <person name="Garbe J."/>
            <person name="Badalamenti J.P."/>
            <person name="Herman A."/>
            <person name="Mangelson H."/>
            <person name="Liachko I."/>
            <person name="Sullivan S."/>
            <person name="Sone E.D."/>
            <person name="Koren S."/>
            <person name="Silverstein K.A.T."/>
            <person name="Beckman K.B."/>
            <person name="Gohl D.M."/>
        </authorList>
    </citation>
    <scope>NUCLEOTIDE SEQUENCE</scope>
    <source>
        <strain evidence="1">Duluth1</strain>
        <tissue evidence="1">Whole animal</tissue>
    </source>
</reference>
<keyword evidence="2" id="KW-1185">Reference proteome</keyword>
<protein>
    <submittedName>
        <fullName evidence="1">Uncharacterized protein</fullName>
    </submittedName>
</protein>
<evidence type="ECO:0000313" key="2">
    <source>
        <dbReference type="Proteomes" id="UP000828390"/>
    </source>
</evidence>
<accession>A0A9D3YD67</accession>
<proteinExistence type="predicted"/>
<gene>
    <name evidence="1" type="ORF">DPMN_085712</name>
</gene>
<comment type="caution">
    <text evidence="1">The sequence shown here is derived from an EMBL/GenBank/DDBJ whole genome shotgun (WGS) entry which is preliminary data.</text>
</comment>
<dbReference type="AlphaFoldDB" id="A0A9D3YD67"/>
<evidence type="ECO:0000313" key="1">
    <source>
        <dbReference type="EMBL" id="KAH3698193.1"/>
    </source>
</evidence>
<dbReference type="Proteomes" id="UP000828390">
    <property type="component" value="Unassembled WGS sequence"/>
</dbReference>
<name>A0A9D3YD67_DREPO</name>
<organism evidence="1 2">
    <name type="scientific">Dreissena polymorpha</name>
    <name type="common">Zebra mussel</name>
    <name type="synonym">Mytilus polymorpha</name>
    <dbReference type="NCBI Taxonomy" id="45954"/>
    <lineage>
        <taxon>Eukaryota</taxon>
        <taxon>Metazoa</taxon>
        <taxon>Spiralia</taxon>
        <taxon>Lophotrochozoa</taxon>
        <taxon>Mollusca</taxon>
        <taxon>Bivalvia</taxon>
        <taxon>Autobranchia</taxon>
        <taxon>Heteroconchia</taxon>
        <taxon>Euheterodonta</taxon>
        <taxon>Imparidentia</taxon>
        <taxon>Neoheterodontei</taxon>
        <taxon>Myida</taxon>
        <taxon>Dreissenoidea</taxon>
        <taxon>Dreissenidae</taxon>
        <taxon>Dreissena</taxon>
    </lineage>
</organism>
<reference evidence="1" key="2">
    <citation type="submission" date="2020-11" db="EMBL/GenBank/DDBJ databases">
        <authorList>
            <person name="McCartney M.A."/>
            <person name="Auch B."/>
            <person name="Kono T."/>
            <person name="Mallez S."/>
            <person name="Becker A."/>
            <person name="Gohl D.M."/>
            <person name="Silverstein K.A.T."/>
            <person name="Koren S."/>
            <person name="Bechman K.B."/>
            <person name="Herman A."/>
            <person name="Abrahante J.E."/>
            <person name="Garbe J."/>
        </authorList>
    </citation>
    <scope>NUCLEOTIDE SEQUENCE</scope>
    <source>
        <strain evidence="1">Duluth1</strain>
        <tissue evidence="1">Whole animal</tissue>
    </source>
</reference>
<sequence>MYKCSNDESPAYLTELLTKHIPNRQGLQSWGSNMAPYDVPFNKRKTFSDRSFRTAGSRLWNSLPQDLRQSNSLEFF</sequence>
<dbReference type="EMBL" id="JAIWYP010000016">
    <property type="protein sequence ID" value="KAH3698193.1"/>
    <property type="molecule type" value="Genomic_DNA"/>
</dbReference>